<sequence>MTVIPAVKVAVLLNGASAQHDDVKAGFSSAIKSVQETAVIDFYDPIIAQEYPKQEEYDLIVLSGGGTDPMSQEPWVLKMQEFVRSTVNQSSPTKLVGICWGHQTISVSLGGVVAPMGGYEMGVHNISLTETGSKFFAPVLSQGSSYKIIEFHAREIKQPGKGLIALAENNQCFTNASNTVLTFQGHPEMTEAFGKKMLPSTTKSYMAVKEDEVDAISKTFELPHDGLLIWKRILDWVKE</sequence>
<dbReference type="GO" id="GO:0005829">
    <property type="term" value="C:cytosol"/>
    <property type="evidence" value="ECO:0007669"/>
    <property type="project" value="TreeGrafter"/>
</dbReference>
<dbReference type="SUPFAM" id="SSF52317">
    <property type="entry name" value="Class I glutamine amidotransferase-like"/>
    <property type="match status" value="1"/>
</dbReference>
<dbReference type="Pfam" id="PF00117">
    <property type="entry name" value="GATase"/>
    <property type="match status" value="1"/>
</dbReference>
<reference evidence="2 3" key="1">
    <citation type="journal article" date="2018" name="IMA Fungus">
        <title>IMA Genome-F 9: Draft genome sequence of Annulohypoxylon stygium, Aspergillus mulundensis, Berkeleyomyces basicola (syn. Thielaviopsis basicola), Ceratocystis smalleyi, two Cercospora beticola strains, Coleophoma cylindrospora, Fusarium fracticaudum, Phialophora cf. hyalina, and Morchella septimelata.</title>
        <authorList>
            <person name="Wingfield B.D."/>
            <person name="Bills G.F."/>
            <person name="Dong Y."/>
            <person name="Huang W."/>
            <person name="Nel W.J."/>
            <person name="Swalarsk-Parry B.S."/>
            <person name="Vaghefi N."/>
            <person name="Wilken P.M."/>
            <person name="An Z."/>
            <person name="de Beer Z.W."/>
            <person name="De Vos L."/>
            <person name="Chen L."/>
            <person name="Duong T.A."/>
            <person name="Gao Y."/>
            <person name="Hammerbacher A."/>
            <person name="Kikkert J.R."/>
            <person name="Li Y."/>
            <person name="Li H."/>
            <person name="Li K."/>
            <person name="Li Q."/>
            <person name="Liu X."/>
            <person name="Ma X."/>
            <person name="Naidoo K."/>
            <person name="Pethybridge S.J."/>
            <person name="Sun J."/>
            <person name="Steenkamp E.T."/>
            <person name="van der Nest M.A."/>
            <person name="van Wyk S."/>
            <person name="Wingfield M.J."/>
            <person name="Xiong C."/>
            <person name="Yue Q."/>
            <person name="Zhang X."/>
        </authorList>
    </citation>
    <scope>NUCLEOTIDE SEQUENCE [LARGE SCALE GENOMIC DNA]</scope>
    <source>
        <strain evidence="2 3">BP5796</strain>
    </source>
</reference>
<name>A0A3D8T916_9HELO</name>
<evidence type="ECO:0000313" key="3">
    <source>
        <dbReference type="Proteomes" id="UP000256328"/>
    </source>
</evidence>
<gene>
    <name evidence="2" type="ORF">BP5796_00780</name>
</gene>
<comment type="caution">
    <text evidence="2">The sequence shown here is derived from an EMBL/GenBank/DDBJ whole genome shotgun (WGS) entry which is preliminary data.</text>
</comment>
<proteinExistence type="predicted"/>
<evidence type="ECO:0000259" key="1">
    <source>
        <dbReference type="Pfam" id="PF00117"/>
    </source>
</evidence>
<dbReference type="PROSITE" id="PS51273">
    <property type="entry name" value="GATASE_TYPE_1"/>
    <property type="match status" value="1"/>
</dbReference>
<dbReference type="PANTHER" id="PTHR42695:SF5">
    <property type="entry name" value="GLUTAMINE AMIDOTRANSFERASE YLR126C-RELATED"/>
    <property type="match status" value="1"/>
</dbReference>
<dbReference type="GO" id="GO:0005634">
    <property type="term" value="C:nucleus"/>
    <property type="evidence" value="ECO:0007669"/>
    <property type="project" value="TreeGrafter"/>
</dbReference>
<accession>A0A3D8T916</accession>
<dbReference type="Proteomes" id="UP000256328">
    <property type="component" value="Unassembled WGS sequence"/>
</dbReference>
<evidence type="ECO:0000313" key="2">
    <source>
        <dbReference type="EMBL" id="RDW95017.1"/>
    </source>
</evidence>
<dbReference type="Gene3D" id="3.40.50.880">
    <property type="match status" value="1"/>
</dbReference>
<dbReference type="AlphaFoldDB" id="A0A3D8T916"/>
<dbReference type="InterPro" id="IPR044992">
    <property type="entry name" value="ChyE-like"/>
</dbReference>
<dbReference type="OrthoDB" id="92161at2759"/>
<protein>
    <recommendedName>
        <fullName evidence="1">Glutamine amidotransferase domain-containing protein</fullName>
    </recommendedName>
</protein>
<dbReference type="PANTHER" id="PTHR42695">
    <property type="entry name" value="GLUTAMINE AMIDOTRANSFERASE YLR126C-RELATED"/>
    <property type="match status" value="1"/>
</dbReference>
<dbReference type="EMBL" id="PDLN01000001">
    <property type="protein sequence ID" value="RDW95017.1"/>
    <property type="molecule type" value="Genomic_DNA"/>
</dbReference>
<dbReference type="InterPro" id="IPR029062">
    <property type="entry name" value="Class_I_gatase-like"/>
</dbReference>
<dbReference type="InterPro" id="IPR017926">
    <property type="entry name" value="GATASE"/>
</dbReference>
<organism evidence="2 3">
    <name type="scientific">Coleophoma crateriformis</name>
    <dbReference type="NCBI Taxonomy" id="565419"/>
    <lineage>
        <taxon>Eukaryota</taxon>
        <taxon>Fungi</taxon>
        <taxon>Dikarya</taxon>
        <taxon>Ascomycota</taxon>
        <taxon>Pezizomycotina</taxon>
        <taxon>Leotiomycetes</taxon>
        <taxon>Helotiales</taxon>
        <taxon>Dermateaceae</taxon>
        <taxon>Coleophoma</taxon>
    </lineage>
</organism>
<feature type="domain" description="Glutamine amidotransferase" evidence="1">
    <location>
        <begin position="47"/>
        <end position="192"/>
    </location>
</feature>
<keyword evidence="3" id="KW-1185">Reference proteome</keyword>